<evidence type="ECO:0000313" key="1">
    <source>
        <dbReference type="EMBL" id="CAG8960400.1"/>
    </source>
</evidence>
<comment type="caution">
    <text evidence="1">The sequence shown here is derived from an EMBL/GenBank/DDBJ whole genome shotgun (WGS) entry which is preliminary data.</text>
</comment>
<dbReference type="InterPro" id="IPR023393">
    <property type="entry name" value="START-like_dom_sf"/>
</dbReference>
<protein>
    <recommendedName>
        <fullName evidence="3">Bet v1-like protein</fullName>
    </recommendedName>
</protein>
<dbReference type="AlphaFoldDB" id="A0A9N9L4X4"/>
<dbReference type="EMBL" id="CAJVRL010000099">
    <property type="protein sequence ID" value="CAG8960400.1"/>
    <property type="molecule type" value="Genomic_DNA"/>
</dbReference>
<keyword evidence="2" id="KW-1185">Reference proteome</keyword>
<sequence length="268" mass="30291">MATSTSFIESAVINAPISAIWPLIKLDKFGTFYKAIKKSELVSATPDERETVRWYFENRTVLTLREEEYSTIKHSMSFNIIACEPWGLPYAGALSTLRLYPITSGATEGSTYVEWRGQYSSDASAVTESAVINAPLSSIWPLLRLTEFERFYTGIVKTEVFPSPDEAERKTIRWTFDEGYTLDVQEEEYSNIKHSMSFNILKCDPWGLPYTSVLSVIRLYHISSGSHQGKTFVQWSGHYSSDASAEVVLDGHVKRREALVDLAKAVEK</sequence>
<evidence type="ECO:0008006" key="3">
    <source>
        <dbReference type="Google" id="ProtNLM"/>
    </source>
</evidence>
<reference evidence="1" key="1">
    <citation type="submission" date="2021-07" db="EMBL/GenBank/DDBJ databases">
        <authorList>
            <person name="Durling M."/>
        </authorList>
    </citation>
    <scope>NUCLEOTIDE SEQUENCE</scope>
</reference>
<proteinExistence type="predicted"/>
<dbReference type="PANTHER" id="PTHR39332:SF7">
    <property type="entry name" value="SRPBCC FAMILY PROTEIN"/>
    <property type="match status" value="1"/>
</dbReference>
<accession>A0A9N9L4X4</accession>
<evidence type="ECO:0000313" key="2">
    <source>
        <dbReference type="Proteomes" id="UP000696280"/>
    </source>
</evidence>
<dbReference type="SUPFAM" id="SSF55961">
    <property type="entry name" value="Bet v1-like"/>
    <property type="match status" value="2"/>
</dbReference>
<gene>
    <name evidence="1" type="ORF">HYFRA_00008117</name>
</gene>
<dbReference type="Proteomes" id="UP000696280">
    <property type="component" value="Unassembled WGS sequence"/>
</dbReference>
<dbReference type="OrthoDB" id="10255646at2759"/>
<dbReference type="PANTHER" id="PTHR39332">
    <property type="entry name" value="BLL4707 PROTEIN"/>
    <property type="match status" value="1"/>
</dbReference>
<organism evidence="1 2">
    <name type="scientific">Hymenoscyphus fraxineus</name>
    <dbReference type="NCBI Taxonomy" id="746836"/>
    <lineage>
        <taxon>Eukaryota</taxon>
        <taxon>Fungi</taxon>
        <taxon>Dikarya</taxon>
        <taxon>Ascomycota</taxon>
        <taxon>Pezizomycotina</taxon>
        <taxon>Leotiomycetes</taxon>
        <taxon>Helotiales</taxon>
        <taxon>Helotiaceae</taxon>
        <taxon>Hymenoscyphus</taxon>
    </lineage>
</organism>
<name>A0A9N9L4X4_9HELO</name>
<dbReference type="Gene3D" id="3.30.530.20">
    <property type="match status" value="2"/>
</dbReference>